<dbReference type="Gene3D" id="3.40.50.1260">
    <property type="entry name" value="Phosphoglycerate kinase, N-terminal domain"/>
    <property type="match status" value="3"/>
</dbReference>
<dbReference type="GO" id="GO:0043531">
    <property type="term" value="F:ADP binding"/>
    <property type="evidence" value="ECO:0007669"/>
    <property type="project" value="TreeGrafter"/>
</dbReference>
<dbReference type="GO" id="GO:0005829">
    <property type="term" value="C:cytosol"/>
    <property type="evidence" value="ECO:0007669"/>
    <property type="project" value="TreeGrafter"/>
</dbReference>
<evidence type="ECO:0000256" key="5">
    <source>
        <dbReference type="ARBA" id="ARBA00022777"/>
    </source>
</evidence>
<evidence type="ECO:0000256" key="6">
    <source>
        <dbReference type="ARBA" id="ARBA00022840"/>
    </source>
</evidence>
<dbReference type="EMBL" id="LBVL01000018">
    <property type="protein sequence ID" value="KKQ84397.1"/>
    <property type="molecule type" value="Genomic_DNA"/>
</dbReference>
<accession>A0A0G0L063</accession>
<reference evidence="9 10" key="1">
    <citation type="journal article" date="2015" name="Nature">
        <title>rRNA introns, odd ribosomes, and small enigmatic genomes across a large radiation of phyla.</title>
        <authorList>
            <person name="Brown C.T."/>
            <person name="Hug L.A."/>
            <person name="Thomas B.C."/>
            <person name="Sharon I."/>
            <person name="Castelle C.J."/>
            <person name="Singh A."/>
            <person name="Wilkins M.J."/>
            <person name="Williams K.H."/>
            <person name="Banfield J.F."/>
        </authorList>
    </citation>
    <scope>NUCLEOTIDE SEQUENCE [LARGE SCALE GENOMIC DNA]</scope>
</reference>
<keyword evidence="3 8" id="KW-0808">Transferase</keyword>
<proteinExistence type="inferred from homology"/>
<dbReference type="STRING" id="1618570.UT08_C0018G0003"/>
<dbReference type="SUPFAM" id="SSF53748">
    <property type="entry name" value="Phosphoglycerate kinase"/>
    <property type="match status" value="1"/>
</dbReference>
<gene>
    <name evidence="9" type="ORF">UT08_C0018G0003</name>
</gene>
<evidence type="ECO:0000256" key="8">
    <source>
        <dbReference type="RuleBase" id="RU000532"/>
    </source>
</evidence>
<dbReference type="GO" id="GO:0005524">
    <property type="term" value="F:ATP binding"/>
    <property type="evidence" value="ECO:0007669"/>
    <property type="project" value="UniProtKB-KW"/>
</dbReference>
<dbReference type="Proteomes" id="UP000034081">
    <property type="component" value="Unassembled WGS sequence"/>
</dbReference>
<comment type="caution">
    <text evidence="9">The sequence shown here is derived from an EMBL/GenBank/DDBJ whole genome shotgun (WGS) entry which is preliminary data.</text>
</comment>
<dbReference type="PANTHER" id="PTHR11406:SF23">
    <property type="entry name" value="PHOSPHOGLYCERATE KINASE 1, CHLOROPLASTIC-RELATED"/>
    <property type="match status" value="1"/>
</dbReference>
<evidence type="ECO:0000256" key="3">
    <source>
        <dbReference type="ARBA" id="ARBA00022679"/>
    </source>
</evidence>
<name>A0A0G0L063_9BACT</name>
<dbReference type="PIRSF" id="PIRSF000724">
    <property type="entry name" value="Pgk"/>
    <property type="match status" value="1"/>
</dbReference>
<protein>
    <recommendedName>
        <fullName evidence="2 8">Phosphoglycerate kinase</fullName>
        <ecNumber evidence="2 8">2.7.2.3</ecNumber>
    </recommendedName>
</protein>
<dbReference type="PATRIC" id="fig|1618570.3.peg.1237"/>
<dbReference type="PANTHER" id="PTHR11406">
    <property type="entry name" value="PHOSPHOGLYCERATE KINASE"/>
    <property type="match status" value="1"/>
</dbReference>
<keyword evidence="6 7" id="KW-0067">ATP-binding</keyword>
<dbReference type="GO" id="GO:0006094">
    <property type="term" value="P:gluconeogenesis"/>
    <property type="evidence" value="ECO:0007669"/>
    <property type="project" value="TreeGrafter"/>
</dbReference>
<comment type="catalytic activity">
    <reaction evidence="1 8">
        <text>(2R)-3-phosphoglycerate + ATP = (2R)-3-phospho-glyceroyl phosphate + ADP</text>
        <dbReference type="Rhea" id="RHEA:14801"/>
        <dbReference type="ChEBI" id="CHEBI:30616"/>
        <dbReference type="ChEBI" id="CHEBI:57604"/>
        <dbReference type="ChEBI" id="CHEBI:58272"/>
        <dbReference type="ChEBI" id="CHEBI:456216"/>
        <dbReference type="EC" id="2.7.2.3"/>
    </reaction>
</comment>
<keyword evidence="4" id="KW-0547">Nucleotide-binding</keyword>
<comment type="similarity">
    <text evidence="8">Belongs to the phosphoglycerate kinase family.</text>
</comment>
<dbReference type="GO" id="GO:0006096">
    <property type="term" value="P:glycolytic process"/>
    <property type="evidence" value="ECO:0007669"/>
    <property type="project" value="InterPro"/>
</dbReference>
<dbReference type="Pfam" id="PF00162">
    <property type="entry name" value="PGK"/>
    <property type="match status" value="2"/>
</dbReference>
<evidence type="ECO:0000256" key="2">
    <source>
        <dbReference type="ARBA" id="ARBA00013061"/>
    </source>
</evidence>
<evidence type="ECO:0000313" key="9">
    <source>
        <dbReference type="EMBL" id="KKQ84397.1"/>
    </source>
</evidence>
<evidence type="ECO:0000256" key="7">
    <source>
        <dbReference type="PIRSR" id="PIRSR000724-2"/>
    </source>
</evidence>
<sequence length="338" mass="37092">MFNFPKLEDVEVSGKRVIVRMDLDVDDDYTRLEFAEETLDYLVAKRSKLIIIGHKGRPEGERLPELSLAPIADVLGGVVGEKVNFFHDITGYEAQKRAVSLSAGEILLLENLRFEPGEEKNDETFSKNLAGLGEIYVNEAFAVSHREHASIVGVPKFLPHAAGFRFVNEVENLSKVLVTPKRPVVLVIGGIKDDKVEYIKNFTKIADKILVGGRLPILFGEENPDPNKVIMARLIPDTEDITIHTIEVFKEEIAKGGTIVVAGVQGKYEDEGHRQGTLEVFRAIAESNAFKIAGGGDAEAAITEFGLNDKFDWISVGGGAMLEFLVKGTLPGVEALIH</sequence>
<dbReference type="GO" id="GO:0004618">
    <property type="term" value="F:phosphoglycerate kinase activity"/>
    <property type="evidence" value="ECO:0007669"/>
    <property type="project" value="UniProtKB-EC"/>
</dbReference>
<evidence type="ECO:0000256" key="4">
    <source>
        <dbReference type="ARBA" id="ARBA00022741"/>
    </source>
</evidence>
<dbReference type="InterPro" id="IPR036043">
    <property type="entry name" value="Phosphoglycerate_kinase_sf"/>
</dbReference>
<dbReference type="PRINTS" id="PR00477">
    <property type="entry name" value="PHGLYCKINASE"/>
</dbReference>
<dbReference type="EC" id="2.7.2.3" evidence="2 8"/>
<dbReference type="InterPro" id="IPR001576">
    <property type="entry name" value="Phosphoglycerate_kinase"/>
</dbReference>
<organism evidence="9 10">
    <name type="scientific">Candidatus Woesebacteria bacterium GW2011_GWB1_38_8</name>
    <dbReference type="NCBI Taxonomy" id="1618570"/>
    <lineage>
        <taxon>Bacteria</taxon>
        <taxon>Candidatus Woeseibacteriota</taxon>
    </lineage>
</organism>
<evidence type="ECO:0000313" key="10">
    <source>
        <dbReference type="Proteomes" id="UP000034081"/>
    </source>
</evidence>
<feature type="binding site" evidence="7">
    <location>
        <position position="195"/>
    </location>
    <ligand>
        <name>ATP</name>
        <dbReference type="ChEBI" id="CHEBI:30616"/>
    </ligand>
</feature>
<dbReference type="AlphaFoldDB" id="A0A0G0L063"/>
<feature type="binding site" evidence="7">
    <location>
        <position position="269"/>
    </location>
    <ligand>
        <name>ATP</name>
        <dbReference type="ChEBI" id="CHEBI:30616"/>
    </ligand>
</feature>
<evidence type="ECO:0000256" key="1">
    <source>
        <dbReference type="ARBA" id="ARBA00000642"/>
    </source>
</evidence>
<dbReference type="InterPro" id="IPR015824">
    <property type="entry name" value="Phosphoglycerate_kinase_N"/>
</dbReference>
<keyword evidence="5 8" id="KW-0418">Kinase</keyword>